<keyword evidence="11" id="KW-0694">RNA-binding</keyword>
<dbReference type="InterPro" id="IPR036986">
    <property type="entry name" value="S4_RNA-bd_sf"/>
</dbReference>
<proteinExistence type="predicted"/>
<dbReference type="PANTHER" id="PTHR47683:SF2">
    <property type="entry name" value="RNA-BINDING S4 DOMAIN-CONTAINING PROTEIN"/>
    <property type="match status" value="1"/>
</dbReference>
<evidence type="ECO:0000256" key="5">
    <source>
        <dbReference type="ARBA" id="ARBA00039989"/>
    </source>
</evidence>
<dbReference type="InterPro" id="IPR020103">
    <property type="entry name" value="PsdUridine_synth_cat_dom_sf"/>
</dbReference>
<reference evidence="14 15" key="1">
    <citation type="submission" date="2018-01" db="EMBL/GenBank/DDBJ databases">
        <title>Successful Treatment of Persistent Burkholderia cepacia Bacteremia with Ceftazidime-Avibactam.</title>
        <authorList>
            <person name="Tamma P."/>
            <person name="Fan Y."/>
            <person name="Bergman Y."/>
            <person name="Sick-Samuels A."/>
            <person name="Hsu A."/>
            <person name="Timp W."/>
            <person name="Simner P."/>
        </authorList>
    </citation>
    <scope>NUCLEOTIDE SEQUENCE [LARGE SCALE GENOMIC DNA]</scope>
    <source>
        <strain evidence="14 15">170816</strain>
    </source>
</reference>
<dbReference type="AlphaFoldDB" id="A0A2S5DTT4"/>
<dbReference type="Gene3D" id="3.10.290.10">
    <property type="entry name" value="RNA-binding S4 domain"/>
    <property type="match status" value="1"/>
</dbReference>
<feature type="compositionally biased region" description="Basic and acidic residues" evidence="12">
    <location>
        <begin position="283"/>
        <end position="307"/>
    </location>
</feature>
<dbReference type="GO" id="GO:0160138">
    <property type="term" value="F:23S rRNA pseudouridine(2604) synthase activity"/>
    <property type="evidence" value="ECO:0007669"/>
    <property type="project" value="UniProtKB-EC"/>
</dbReference>
<evidence type="ECO:0000256" key="11">
    <source>
        <dbReference type="PROSITE-ProRule" id="PRU00182"/>
    </source>
</evidence>
<feature type="compositionally biased region" description="Basic and acidic residues" evidence="12">
    <location>
        <begin position="101"/>
        <end position="129"/>
    </location>
</feature>
<dbReference type="Pfam" id="PF01479">
    <property type="entry name" value="S4"/>
    <property type="match status" value="1"/>
</dbReference>
<dbReference type="InterPro" id="IPR050343">
    <property type="entry name" value="RsuA_PseudoU_synthase"/>
</dbReference>
<dbReference type="SUPFAM" id="SSF55120">
    <property type="entry name" value="Pseudouridine synthase"/>
    <property type="match status" value="1"/>
</dbReference>
<comment type="catalytic activity">
    <reaction evidence="3">
        <text>uridine(2604) in 23S rRNA = pseudouridine(2604) in 23S rRNA</text>
        <dbReference type="Rhea" id="RHEA:38875"/>
        <dbReference type="Rhea" id="RHEA-COMP:10093"/>
        <dbReference type="Rhea" id="RHEA-COMP:10094"/>
        <dbReference type="ChEBI" id="CHEBI:65314"/>
        <dbReference type="ChEBI" id="CHEBI:65315"/>
        <dbReference type="EC" id="5.4.99.21"/>
    </reaction>
</comment>
<evidence type="ECO:0000256" key="8">
    <source>
        <dbReference type="ARBA" id="ARBA00042843"/>
    </source>
</evidence>
<evidence type="ECO:0000256" key="3">
    <source>
        <dbReference type="ARBA" id="ARBA00036535"/>
    </source>
</evidence>
<evidence type="ECO:0000256" key="4">
    <source>
        <dbReference type="ARBA" id="ARBA00038922"/>
    </source>
</evidence>
<evidence type="ECO:0000256" key="7">
    <source>
        <dbReference type="ARBA" id="ARBA00041697"/>
    </source>
</evidence>
<accession>A0A2S5DTT4</accession>
<evidence type="ECO:0000313" key="14">
    <source>
        <dbReference type="EMBL" id="POZ82473.1"/>
    </source>
</evidence>
<dbReference type="CDD" id="cd00165">
    <property type="entry name" value="S4"/>
    <property type="match status" value="1"/>
</dbReference>
<feature type="compositionally biased region" description="Low complexity" evidence="12">
    <location>
        <begin position="37"/>
        <end position="68"/>
    </location>
</feature>
<evidence type="ECO:0000256" key="12">
    <source>
        <dbReference type="SAM" id="MobiDB-lite"/>
    </source>
</evidence>
<dbReference type="PANTHER" id="PTHR47683">
    <property type="entry name" value="PSEUDOURIDINE SYNTHASE FAMILY PROTEIN-RELATED"/>
    <property type="match status" value="1"/>
</dbReference>
<dbReference type="SUPFAM" id="SSF55174">
    <property type="entry name" value="Alpha-L RNA-binding motif"/>
    <property type="match status" value="1"/>
</dbReference>
<dbReference type="Gene3D" id="3.30.2350.10">
    <property type="entry name" value="Pseudouridine synthase"/>
    <property type="match status" value="1"/>
</dbReference>
<feature type="compositionally biased region" description="Basic and acidic residues" evidence="12">
    <location>
        <begin position="191"/>
        <end position="215"/>
    </location>
</feature>
<dbReference type="GO" id="GO:0003723">
    <property type="term" value="F:RNA binding"/>
    <property type="evidence" value="ECO:0007669"/>
    <property type="project" value="UniProtKB-KW"/>
</dbReference>
<dbReference type="RefSeq" id="WP_089461233.1">
    <property type="nucleotide sequence ID" value="NZ_CM009575.1"/>
</dbReference>
<feature type="compositionally biased region" description="Basic and acidic residues" evidence="12">
    <location>
        <begin position="69"/>
        <end position="93"/>
    </location>
</feature>
<dbReference type="EMBL" id="PQVP01000002">
    <property type="protein sequence ID" value="POZ82473.1"/>
    <property type="molecule type" value="Genomic_DNA"/>
</dbReference>
<comment type="caution">
    <text evidence="14">The sequence shown here is derived from an EMBL/GenBank/DDBJ whole genome shotgun (WGS) entry which is preliminary data.</text>
</comment>
<dbReference type="GO" id="GO:0000455">
    <property type="term" value="P:enzyme-directed rRNA pseudouridine synthesis"/>
    <property type="evidence" value="ECO:0007669"/>
    <property type="project" value="UniProtKB-ARBA"/>
</dbReference>
<dbReference type="Pfam" id="PF00849">
    <property type="entry name" value="PseudoU_synth_2"/>
    <property type="match status" value="1"/>
</dbReference>
<dbReference type="PROSITE" id="PS50889">
    <property type="entry name" value="S4"/>
    <property type="match status" value="1"/>
</dbReference>
<gene>
    <name evidence="14" type="ORF">C3743_19775</name>
</gene>
<evidence type="ECO:0000256" key="6">
    <source>
        <dbReference type="ARBA" id="ARBA00041420"/>
    </source>
</evidence>
<evidence type="ECO:0000256" key="9">
    <source>
        <dbReference type="ARBA" id="ARBA00042890"/>
    </source>
</evidence>
<keyword evidence="1" id="KW-0413">Isomerase</keyword>
<evidence type="ECO:0000313" key="15">
    <source>
        <dbReference type="Proteomes" id="UP000238655"/>
    </source>
</evidence>
<feature type="region of interest" description="Disordered" evidence="12">
    <location>
        <begin position="1"/>
        <end position="404"/>
    </location>
</feature>
<feature type="compositionally biased region" description="Basic and acidic residues" evidence="12">
    <location>
        <begin position="146"/>
        <end position="174"/>
    </location>
</feature>
<dbReference type="Proteomes" id="UP000238655">
    <property type="component" value="Chromosome 1"/>
</dbReference>
<evidence type="ECO:0000259" key="13">
    <source>
        <dbReference type="SMART" id="SM00363"/>
    </source>
</evidence>
<evidence type="ECO:0000256" key="10">
    <source>
        <dbReference type="ARBA" id="ARBA00043147"/>
    </source>
</evidence>
<feature type="compositionally biased region" description="Basic and acidic residues" evidence="12">
    <location>
        <begin position="237"/>
        <end position="261"/>
    </location>
</feature>
<evidence type="ECO:0000256" key="2">
    <source>
        <dbReference type="ARBA" id="ARBA00036390"/>
    </source>
</evidence>
<dbReference type="EC" id="5.4.99.21" evidence="4"/>
<dbReference type="SMART" id="SM00363">
    <property type="entry name" value="S4"/>
    <property type="match status" value="1"/>
</dbReference>
<feature type="domain" description="RNA-binding S4" evidence="13">
    <location>
        <begin position="420"/>
        <end position="477"/>
    </location>
</feature>
<protein>
    <recommendedName>
        <fullName evidence="5">Dual-specificity RNA pseudouridine synthase RluF</fullName>
        <ecNumber evidence="4">5.4.99.21</ecNumber>
    </recommendedName>
    <alternativeName>
        <fullName evidence="7">23S rRNA pseudouridine(2604) synthase</fullName>
    </alternativeName>
    <alternativeName>
        <fullName evidence="9">Ribosomal large subunit pseudouridine synthase F</fullName>
    </alternativeName>
    <alternativeName>
        <fullName evidence="8">rRNA pseudouridylate synthase F</fullName>
    </alternativeName>
    <alternativeName>
        <fullName evidence="10">rRNA-uridine isomerase F</fullName>
    </alternativeName>
    <alternativeName>
        <fullName evidence="6">tRNA(Tyr) pseudouridine(35) synthase</fullName>
    </alternativeName>
</protein>
<dbReference type="InterPro" id="IPR002942">
    <property type="entry name" value="S4_RNA-bd"/>
</dbReference>
<evidence type="ECO:0000256" key="1">
    <source>
        <dbReference type="ARBA" id="ARBA00023235"/>
    </source>
</evidence>
<sequence length="668" mass="73052">MRTKLTVKNPKPASPTRAPVRSGSLVARKAVRPATPPAGDKPAGPKKASPAGAGERTFKPRAPAGAERPGADRAPAKRAPRDGGAERGTRAPYRDNAAGEGAKRSFGDRRTSSDRPPRRDDDARPRRAGGEGGARAPYRDSAGGEGAKRGFGDRRTSSDRPPRRDDDARPRRAGAEGGARAPYRDNAGSEGAKRSFGDRRPSSDRPPRRDDDARPRRAGFSEGNARAPYRDNAAGEGAKRSFGDRRTSSDRPPRRDDDARPRRAGSSEGNARAPYRDNASGEGAKRSFGDRRTSSDRPPRRDDDSRPRRAGSSEGNARAPYRDKAAGEGAKRSFGDRRPSSDRPPRRDDDARPRRAGADDGKRPSYRDKPAGEGAKRSFGDRPARPARDGERRSFGAVKTAQPVKRAAADVDYGDESGLMRLSKRMSELGMCSRREADEWIEKGWVLVDGERIDTLGTKVRADQKIEIDERASAAQAAQVTILLHKPVGYVSGQAEDGYEPAAVLITRANRWSGDHSPVRFSPQHLHALAPAGRLDIDSTGLLVLTQNGVIAKQLIGEQSDIDKEYLVRVRFGERLIDIDQHFPAESLAKLRHGLELDGVALKPAMVSWQNGEQLRFVLREGKKRQIRRMCELVGLDVIGLKRVRMGRVMLGALPQGQWRYLSADETF</sequence>
<organism evidence="14 15">
    <name type="scientific">Burkholderia contaminans</name>
    <dbReference type="NCBI Taxonomy" id="488447"/>
    <lineage>
        <taxon>Bacteria</taxon>
        <taxon>Pseudomonadati</taxon>
        <taxon>Pseudomonadota</taxon>
        <taxon>Betaproteobacteria</taxon>
        <taxon>Burkholderiales</taxon>
        <taxon>Burkholderiaceae</taxon>
        <taxon>Burkholderia</taxon>
        <taxon>Burkholderia cepacia complex</taxon>
    </lineage>
</organism>
<dbReference type="InterPro" id="IPR006145">
    <property type="entry name" value="PsdUridine_synth_RsuA/RluA"/>
</dbReference>
<name>A0A2S5DTT4_9BURK</name>
<comment type="catalytic activity">
    <reaction evidence="2">
        <text>uridine(35) in tRNA(Tyr) = pseudouridine(35) in tRNA(Tyr)</text>
        <dbReference type="Rhea" id="RHEA:60556"/>
        <dbReference type="Rhea" id="RHEA-COMP:15607"/>
        <dbReference type="Rhea" id="RHEA-COMP:15608"/>
        <dbReference type="ChEBI" id="CHEBI:65314"/>
        <dbReference type="ChEBI" id="CHEBI:65315"/>
    </reaction>
</comment>
<feature type="compositionally biased region" description="Basic and acidic residues" evidence="12">
    <location>
        <begin position="320"/>
        <end position="394"/>
    </location>
</feature>